<organism evidence="1">
    <name type="scientific">Rhizophora mucronata</name>
    <name type="common">Asiatic mangrove</name>
    <dbReference type="NCBI Taxonomy" id="61149"/>
    <lineage>
        <taxon>Eukaryota</taxon>
        <taxon>Viridiplantae</taxon>
        <taxon>Streptophyta</taxon>
        <taxon>Embryophyta</taxon>
        <taxon>Tracheophyta</taxon>
        <taxon>Spermatophyta</taxon>
        <taxon>Magnoliopsida</taxon>
        <taxon>eudicotyledons</taxon>
        <taxon>Gunneridae</taxon>
        <taxon>Pentapetalae</taxon>
        <taxon>rosids</taxon>
        <taxon>fabids</taxon>
        <taxon>Malpighiales</taxon>
        <taxon>Rhizophoraceae</taxon>
        <taxon>Rhizophora</taxon>
    </lineage>
</organism>
<accession>A0A2P2KFR5</accession>
<proteinExistence type="predicted"/>
<dbReference type="EMBL" id="GGEC01024046">
    <property type="protein sequence ID" value="MBX04530.1"/>
    <property type="molecule type" value="Transcribed_RNA"/>
</dbReference>
<name>A0A2P2KFR5_RHIMU</name>
<protein>
    <submittedName>
        <fullName evidence="1">Uncharacterized protein</fullName>
    </submittedName>
</protein>
<reference evidence="1" key="1">
    <citation type="submission" date="2018-02" db="EMBL/GenBank/DDBJ databases">
        <title>Rhizophora mucronata_Transcriptome.</title>
        <authorList>
            <person name="Meera S.P."/>
            <person name="Sreeshan A."/>
            <person name="Augustine A."/>
        </authorList>
    </citation>
    <scope>NUCLEOTIDE SEQUENCE</scope>
    <source>
        <tissue evidence="1">Leaf</tissue>
    </source>
</reference>
<sequence>MKKTNLECLSSS</sequence>
<evidence type="ECO:0000313" key="1">
    <source>
        <dbReference type="EMBL" id="MBX04530.1"/>
    </source>
</evidence>